<sequence>MWIITIHSNKNVKIFEFETEQEARSTFEKVQGCKFLTEVIYFNDYQLAKSL</sequence>
<gene>
    <name evidence="1" type="ORF">P4706_19960</name>
</gene>
<dbReference type="Proteomes" id="UP001307168">
    <property type="component" value="Unassembled WGS sequence"/>
</dbReference>
<reference evidence="1 2" key="1">
    <citation type="submission" date="2023-03" db="EMBL/GenBank/DDBJ databases">
        <title>Bacillus Genome Sequencing.</title>
        <authorList>
            <person name="Dunlap C."/>
        </authorList>
    </citation>
    <scope>NUCLEOTIDE SEQUENCE [LARGE SCALE GENOMIC DNA]</scope>
    <source>
        <strain evidence="1 2">B-41290</strain>
    </source>
</reference>
<dbReference type="AlphaFoldDB" id="A0AAW9NAB1"/>
<comment type="caution">
    <text evidence="1">The sequence shown here is derived from an EMBL/GenBank/DDBJ whole genome shotgun (WGS) entry which is preliminary data.</text>
</comment>
<keyword evidence="2" id="KW-1185">Reference proteome</keyword>
<evidence type="ECO:0000313" key="2">
    <source>
        <dbReference type="Proteomes" id="UP001307168"/>
    </source>
</evidence>
<dbReference type="RefSeq" id="WP_192824877.1">
    <property type="nucleotide sequence ID" value="NZ_JARNBH010000019.1"/>
</dbReference>
<proteinExistence type="predicted"/>
<name>A0AAW9NAB1_9BACI</name>
<dbReference type="EMBL" id="JARNBH010000019">
    <property type="protein sequence ID" value="MEC0275328.1"/>
    <property type="molecule type" value="Genomic_DNA"/>
</dbReference>
<accession>A0AAW9NAB1</accession>
<organism evidence="1 2">
    <name type="scientific">Peribacillus castrilensis</name>
    <dbReference type="NCBI Taxonomy" id="2897690"/>
    <lineage>
        <taxon>Bacteria</taxon>
        <taxon>Bacillati</taxon>
        <taxon>Bacillota</taxon>
        <taxon>Bacilli</taxon>
        <taxon>Bacillales</taxon>
        <taxon>Bacillaceae</taxon>
        <taxon>Peribacillus</taxon>
    </lineage>
</organism>
<protein>
    <submittedName>
        <fullName evidence="1">Uncharacterized protein</fullName>
    </submittedName>
</protein>
<evidence type="ECO:0000313" key="1">
    <source>
        <dbReference type="EMBL" id="MEC0275328.1"/>
    </source>
</evidence>